<protein>
    <recommendedName>
        <fullName evidence="3">Peptidase S1 domain-containing protein</fullName>
    </recommendedName>
</protein>
<dbReference type="STRING" id="126957.T1JFL4"/>
<dbReference type="InterPro" id="IPR051487">
    <property type="entry name" value="Ser/Thr_Proteases_Immune/Dev"/>
</dbReference>
<dbReference type="GO" id="GO:0006508">
    <property type="term" value="P:proteolysis"/>
    <property type="evidence" value="ECO:0007669"/>
    <property type="project" value="InterPro"/>
</dbReference>
<evidence type="ECO:0000313" key="5">
    <source>
        <dbReference type="Proteomes" id="UP000014500"/>
    </source>
</evidence>
<feature type="domain" description="Peptidase S1" evidence="3">
    <location>
        <begin position="116"/>
        <end position="340"/>
    </location>
</feature>
<dbReference type="EnsemblMetazoa" id="SMAR012628-RA">
    <property type="protein sequence ID" value="SMAR012628-PA"/>
    <property type="gene ID" value="SMAR012628"/>
</dbReference>
<dbReference type="PROSITE" id="PS50240">
    <property type="entry name" value="TRYPSIN_DOM"/>
    <property type="match status" value="2"/>
</dbReference>
<organism evidence="4 5">
    <name type="scientific">Strigamia maritima</name>
    <name type="common">European centipede</name>
    <name type="synonym">Geophilus maritimus</name>
    <dbReference type="NCBI Taxonomy" id="126957"/>
    <lineage>
        <taxon>Eukaryota</taxon>
        <taxon>Metazoa</taxon>
        <taxon>Ecdysozoa</taxon>
        <taxon>Arthropoda</taxon>
        <taxon>Myriapoda</taxon>
        <taxon>Chilopoda</taxon>
        <taxon>Pleurostigmophora</taxon>
        <taxon>Geophilomorpha</taxon>
        <taxon>Linotaeniidae</taxon>
        <taxon>Strigamia</taxon>
    </lineage>
</organism>
<dbReference type="PRINTS" id="PR00722">
    <property type="entry name" value="CHYMOTRYPSIN"/>
</dbReference>
<dbReference type="PhylomeDB" id="T1JFL4"/>
<keyword evidence="5" id="KW-1185">Reference proteome</keyword>
<dbReference type="Proteomes" id="UP000014500">
    <property type="component" value="Unassembled WGS sequence"/>
</dbReference>
<dbReference type="Gene3D" id="2.40.10.10">
    <property type="entry name" value="Trypsin-like serine proteases"/>
    <property type="match status" value="2"/>
</dbReference>
<evidence type="ECO:0000313" key="4">
    <source>
        <dbReference type="EnsemblMetazoa" id="SMAR012628-PA"/>
    </source>
</evidence>
<reference evidence="4" key="2">
    <citation type="submission" date="2015-02" db="UniProtKB">
        <authorList>
            <consortium name="EnsemblMetazoa"/>
        </authorList>
    </citation>
    <scope>IDENTIFICATION</scope>
</reference>
<proteinExistence type="inferred from homology"/>
<dbReference type="InterPro" id="IPR043504">
    <property type="entry name" value="Peptidase_S1_PA_chymotrypsin"/>
</dbReference>
<dbReference type="AlphaFoldDB" id="T1JFL4"/>
<dbReference type="InterPro" id="IPR009003">
    <property type="entry name" value="Peptidase_S1_PA"/>
</dbReference>
<feature type="domain" description="Peptidase S1" evidence="3">
    <location>
        <begin position="1"/>
        <end position="104"/>
    </location>
</feature>
<dbReference type="eggNOG" id="KOG3627">
    <property type="taxonomic scope" value="Eukaryota"/>
</dbReference>
<sequence length="350" mass="38786">LFLFFSLVGAPSPVLIKLEVQILNKTDCKERLGTDRWWLTNTKLCGWSFNRNACEGDSGGPVVRRDGSSVIGIISFSVDCGTTNVPSIYTRVSKFNRWILNNTADHPPCVHRSKRVVGGFPASADSCPHIALLSDEDGYFRCGAVIISDKYLLTTHLCLDSYEKLDEIVLHPGYGIPGHNDAIVAFVENVTYHPGYDSSELINNIAIIELQENLELNNFVRRACISNSTNLPSPLTATFCGYGVAEDYKHGELRQVSLDWIPLDECKRHSLISPSDDNFCTRTAGKAFCAGDQGGPLIWTSETLTPFVVGLASWTTCEKGAPEMFVKINFFYDWIVRTVPSSHLCIDAYD</sequence>
<dbReference type="GO" id="GO:0004252">
    <property type="term" value="F:serine-type endopeptidase activity"/>
    <property type="evidence" value="ECO:0007669"/>
    <property type="project" value="InterPro"/>
</dbReference>
<evidence type="ECO:0000256" key="2">
    <source>
        <dbReference type="ARBA" id="ARBA00024195"/>
    </source>
</evidence>
<accession>T1JFL4</accession>
<keyword evidence="1" id="KW-1015">Disulfide bond</keyword>
<evidence type="ECO:0000259" key="3">
    <source>
        <dbReference type="PROSITE" id="PS50240"/>
    </source>
</evidence>
<dbReference type="InterPro" id="IPR001314">
    <property type="entry name" value="Peptidase_S1A"/>
</dbReference>
<reference evidence="5" key="1">
    <citation type="submission" date="2011-05" db="EMBL/GenBank/DDBJ databases">
        <authorList>
            <person name="Richards S.R."/>
            <person name="Qu J."/>
            <person name="Jiang H."/>
            <person name="Jhangiani S.N."/>
            <person name="Agravi P."/>
            <person name="Goodspeed R."/>
            <person name="Gross S."/>
            <person name="Mandapat C."/>
            <person name="Jackson L."/>
            <person name="Mathew T."/>
            <person name="Pu L."/>
            <person name="Thornton R."/>
            <person name="Saada N."/>
            <person name="Wilczek-Boney K.B."/>
            <person name="Lee S."/>
            <person name="Kovar C."/>
            <person name="Wu Y."/>
            <person name="Scherer S.E."/>
            <person name="Worley K.C."/>
            <person name="Muzny D.M."/>
            <person name="Gibbs R."/>
        </authorList>
    </citation>
    <scope>NUCLEOTIDE SEQUENCE</scope>
    <source>
        <strain evidence="5">Brora</strain>
    </source>
</reference>
<dbReference type="PANTHER" id="PTHR24256">
    <property type="entry name" value="TRYPTASE-RELATED"/>
    <property type="match status" value="1"/>
</dbReference>
<dbReference type="InterPro" id="IPR001254">
    <property type="entry name" value="Trypsin_dom"/>
</dbReference>
<name>T1JFL4_STRMM</name>
<dbReference type="EMBL" id="JH432177">
    <property type="status" value="NOT_ANNOTATED_CDS"/>
    <property type="molecule type" value="Genomic_DNA"/>
</dbReference>
<comment type="similarity">
    <text evidence="2">Belongs to the peptidase S1 family. CLIP subfamily.</text>
</comment>
<dbReference type="CDD" id="cd00190">
    <property type="entry name" value="Tryp_SPc"/>
    <property type="match status" value="1"/>
</dbReference>
<dbReference type="HOGENOM" id="CLU_006842_18_0_1"/>
<dbReference type="Pfam" id="PF00089">
    <property type="entry name" value="Trypsin"/>
    <property type="match status" value="2"/>
</dbReference>
<dbReference type="SMART" id="SM00020">
    <property type="entry name" value="Tryp_SPc"/>
    <property type="match status" value="1"/>
</dbReference>
<dbReference type="SUPFAM" id="SSF50494">
    <property type="entry name" value="Trypsin-like serine proteases"/>
    <property type="match status" value="2"/>
</dbReference>
<evidence type="ECO:0000256" key="1">
    <source>
        <dbReference type="ARBA" id="ARBA00023157"/>
    </source>
</evidence>